<dbReference type="Gene3D" id="1.10.10.1320">
    <property type="entry name" value="Anti-sigma factor, zinc-finger domain"/>
    <property type="match status" value="1"/>
</dbReference>
<gene>
    <name evidence="2" type="ORF">GCM10022229_19270</name>
</gene>
<keyword evidence="1" id="KW-0812">Transmembrane</keyword>
<comment type="caution">
    <text evidence="2">The sequence shown here is derived from an EMBL/GenBank/DDBJ whole genome shotgun (WGS) entry which is preliminary data.</text>
</comment>
<evidence type="ECO:0000256" key="1">
    <source>
        <dbReference type="SAM" id="Phobius"/>
    </source>
</evidence>
<sequence>MNTRIPDDDTLQAYVDGQLDEPRRREVETSLAAQPALAARVAQWQRDAADLRAALAGDLARSPQPRLDPASIRRTRRKRTRQRLALCASLVLALGVGGVGGWQAKTARVAAAAPPMDDAIAAYRIFATDRTRPVEMDASRGPELQAWLSARLGRPMSLPDLQPYGFALLGGRMLATPDGAAAMLMYQDADGRRVSFYVRPSTRFADARGSRRDEGLALRYWYRNGYGFAVVGRADDPQTLAVQEAIPPAV</sequence>
<protein>
    <submittedName>
        <fullName evidence="2">Regulator</fullName>
    </submittedName>
</protein>
<keyword evidence="3" id="KW-1185">Reference proteome</keyword>
<dbReference type="EMBL" id="BAAAZU010000010">
    <property type="protein sequence ID" value="GAA3925428.1"/>
    <property type="molecule type" value="Genomic_DNA"/>
</dbReference>
<proteinExistence type="predicted"/>
<name>A0ABP7MPV3_9GAMM</name>
<keyword evidence="1" id="KW-1133">Transmembrane helix</keyword>
<reference evidence="3" key="1">
    <citation type="journal article" date="2019" name="Int. J. Syst. Evol. Microbiol.">
        <title>The Global Catalogue of Microorganisms (GCM) 10K type strain sequencing project: providing services to taxonomists for standard genome sequencing and annotation.</title>
        <authorList>
            <consortium name="The Broad Institute Genomics Platform"/>
            <consortium name="The Broad Institute Genome Sequencing Center for Infectious Disease"/>
            <person name="Wu L."/>
            <person name="Ma J."/>
        </authorList>
    </citation>
    <scope>NUCLEOTIDE SEQUENCE [LARGE SCALE GENOMIC DNA]</scope>
    <source>
        <strain evidence="3">JCM 16916</strain>
    </source>
</reference>
<feature type="transmembrane region" description="Helical" evidence="1">
    <location>
        <begin position="83"/>
        <end position="102"/>
    </location>
</feature>
<keyword evidence="1" id="KW-0472">Membrane</keyword>
<dbReference type="InterPro" id="IPR041916">
    <property type="entry name" value="Anti_sigma_zinc_sf"/>
</dbReference>
<evidence type="ECO:0000313" key="3">
    <source>
        <dbReference type="Proteomes" id="UP001501727"/>
    </source>
</evidence>
<accession>A0ABP7MPV3</accession>
<evidence type="ECO:0000313" key="2">
    <source>
        <dbReference type="EMBL" id="GAA3925428.1"/>
    </source>
</evidence>
<dbReference type="Proteomes" id="UP001501727">
    <property type="component" value="Unassembled WGS sequence"/>
</dbReference>
<dbReference type="RefSeq" id="WP_344759779.1">
    <property type="nucleotide sequence ID" value="NZ_BAAAZU010000010.1"/>
</dbReference>
<organism evidence="2 3">
    <name type="scientific">Luteimonas lutimaris</name>
    <dbReference type="NCBI Taxonomy" id="698645"/>
    <lineage>
        <taxon>Bacteria</taxon>
        <taxon>Pseudomonadati</taxon>
        <taxon>Pseudomonadota</taxon>
        <taxon>Gammaproteobacteria</taxon>
        <taxon>Lysobacterales</taxon>
        <taxon>Lysobacteraceae</taxon>
        <taxon>Luteimonas</taxon>
    </lineage>
</organism>